<evidence type="ECO:0000313" key="1">
    <source>
        <dbReference type="EMBL" id="KAJ3649250.1"/>
    </source>
</evidence>
<sequence>MGRSLFLDQHITIANPRDRVIPPACVIKLLRWMDASHNGWKTLSLPGSKITILSTKAAKGTTQKSKTISILFLCRRPLYHCVDCNNNDNNMIVFIDTTGITKLPL</sequence>
<proteinExistence type="predicted"/>
<reference evidence="1" key="1">
    <citation type="journal article" date="2023" name="G3 (Bethesda)">
        <title>Whole genome assemblies of Zophobas morio and Tenebrio molitor.</title>
        <authorList>
            <person name="Kaur S."/>
            <person name="Stinson S.A."/>
            <person name="diCenzo G.C."/>
        </authorList>
    </citation>
    <scope>NUCLEOTIDE SEQUENCE</scope>
    <source>
        <strain evidence="1">QUZm001</strain>
    </source>
</reference>
<accession>A0AA38MA74</accession>
<comment type="caution">
    <text evidence="1">The sequence shown here is derived from an EMBL/GenBank/DDBJ whole genome shotgun (WGS) entry which is preliminary data.</text>
</comment>
<protein>
    <submittedName>
        <fullName evidence="1">Uncharacterized protein</fullName>
    </submittedName>
</protein>
<dbReference type="Proteomes" id="UP001168821">
    <property type="component" value="Unassembled WGS sequence"/>
</dbReference>
<dbReference type="EMBL" id="JALNTZ010000006">
    <property type="protein sequence ID" value="KAJ3649250.1"/>
    <property type="molecule type" value="Genomic_DNA"/>
</dbReference>
<name>A0AA38MA74_9CUCU</name>
<evidence type="ECO:0000313" key="2">
    <source>
        <dbReference type="Proteomes" id="UP001168821"/>
    </source>
</evidence>
<organism evidence="1 2">
    <name type="scientific">Zophobas morio</name>
    <dbReference type="NCBI Taxonomy" id="2755281"/>
    <lineage>
        <taxon>Eukaryota</taxon>
        <taxon>Metazoa</taxon>
        <taxon>Ecdysozoa</taxon>
        <taxon>Arthropoda</taxon>
        <taxon>Hexapoda</taxon>
        <taxon>Insecta</taxon>
        <taxon>Pterygota</taxon>
        <taxon>Neoptera</taxon>
        <taxon>Endopterygota</taxon>
        <taxon>Coleoptera</taxon>
        <taxon>Polyphaga</taxon>
        <taxon>Cucujiformia</taxon>
        <taxon>Tenebrionidae</taxon>
        <taxon>Zophobas</taxon>
    </lineage>
</organism>
<gene>
    <name evidence="1" type="ORF">Zmor_021003</name>
</gene>
<keyword evidence="2" id="KW-1185">Reference proteome</keyword>
<dbReference type="AlphaFoldDB" id="A0AA38MA74"/>